<protein>
    <submittedName>
        <fullName evidence="2">Uncharacterized protein</fullName>
    </submittedName>
</protein>
<dbReference type="Proteomes" id="UP000738359">
    <property type="component" value="Unassembled WGS sequence"/>
</dbReference>
<evidence type="ECO:0000313" key="3">
    <source>
        <dbReference type="Proteomes" id="UP000738359"/>
    </source>
</evidence>
<name>A0A9P6IVG6_MORAP</name>
<dbReference type="EMBL" id="JAAAHY010001963">
    <property type="protein sequence ID" value="KAF9945925.1"/>
    <property type="molecule type" value="Genomic_DNA"/>
</dbReference>
<proteinExistence type="predicted"/>
<evidence type="ECO:0000313" key="2">
    <source>
        <dbReference type="EMBL" id="KAF9945925.1"/>
    </source>
</evidence>
<reference evidence="2" key="1">
    <citation type="journal article" date="2020" name="Fungal Divers.">
        <title>Resolving the Mortierellaceae phylogeny through synthesis of multi-gene phylogenetics and phylogenomics.</title>
        <authorList>
            <person name="Vandepol N."/>
            <person name="Liber J."/>
            <person name="Desiro A."/>
            <person name="Na H."/>
            <person name="Kennedy M."/>
            <person name="Barry K."/>
            <person name="Grigoriev I.V."/>
            <person name="Miller A.N."/>
            <person name="O'Donnell K."/>
            <person name="Stajich J.E."/>
            <person name="Bonito G."/>
        </authorList>
    </citation>
    <scope>NUCLEOTIDE SEQUENCE</scope>
    <source>
        <strain evidence="2">CK1249</strain>
    </source>
</reference>
<feature type="region of interest" description="Disordered" evidence="1">
    <location>
        <begin position="45"/>
        <end position="181"/>
    </location>
</feature>
<sequence>MQEEQHQERLSSLNTAVVGENVDVIYQKADEQDDDDDVEDIRMADASMGRFSRSQQRYQPVGVRESLDGLVSPSADPNSIGDPKAGTFRSRGATPSPPTTFSQAPSAWDAPAKNTKEMAHVDTDSDPDLMSSSSSASSGGGSGSGSSEGDRLRRSRRQDRRSSSRPTTPGISSPAGPGSEAASAGALLGIHNIYIVLPQFLVSFLSSLVFAAIEPDAQQQGDTSPVSEQTGDPDTIGVMLRFGGVMAGIAALLSVKLWKQPRSVVVASQAHHL</sequence>
<organism evidence="2 3">
    <name type="scientific">Mortierella alpina</name>
    <name type="common">Oleaginous fungus</name>
    <name type="synonym">Mortierella renispora</name>
    <dbReference type="NCBI Taxonomy" id="64518"/>
    <lineage>
        <taxon>Eukaryota</taxon>
        <taxon>Fungi</taxon>
        <taxon>Fungi incertae sedis</taxon>
        <taxon>Mucoromycota</taxon>
        <taxon>Mortierellomycotina</taxon>
        <taxon>Mortierellomycetes</taxon>
        <taxon>Mortierellales</taxon>
        <taxon>Mortierellaceae</taxon>
        <taxon>Mortierella</taxon>
    </lineage>
</organism>
<feature type="compositionally biased region" description="Basic and acidic residues" evidence="1">
    <location>
        <begin position="114"/>
        <end position="123"/>
    </location>
</feature>
<comment type="caution">
    <text evidence="2">The sequence shown here is derived from an EMBL/GenBank/DDBJ whole genome shotgun (WGS) entry which is preliminary data.</text>
</comment>
<dbReference type="AlphaFoldDB" id="A0A9P6IVG6"/>
<accession>A0A9P6IVG6</accession>
<gene>
    <name evidence="2" type="ORF">BGZ70_003489</name>
</gene>
<evidence type="ECO:0000256" key="1">
    <source>
        <dbReference type="SAM" id="MobiDB-lite"/>
    </source>
</evidence>
<keyword evidence="3" id="KW-1185">Reference proteome</keyword>
<dbReference type="OrthoDB" id="28755at2759"/>
<feature type="compositionally biased region" description="Low complexity" evidence="1">
    <location>
        <begin position="164"/>
        <end position="181"/>
    </location>
</feature>
<feature type="compositionally biased region" description="Low complexity" evidence="1">
    <location>
        <begin position="128"/>
        <end position="137"/>
    </location>
</feature>